<accession>A0A7G1GZH4</accession>
<comment type="caution">
    <text evidence="9">Lacks conserved residue(s) required for the propagation of feature annotation.</text>
</comment>
<dbReference type="InterPro" id="IPR001872">
    <property type="entry name" value="Peptidase_A8"/>
</dbReference>
<evidence type="ECO:0000256" key="8">
    <source>
        <dbReference type="ARBA" id="ARBA00023136"/>
    </source>
</evidence>
<feature type="transmembrane region" description="Helical" evidence="9">
    <location>
        <begin position="146"/>
        <end position="168"/>
    </location>
</feature>
<dbReference type="HAMAP" id="MF_00161">
    <property type="entry name" value="LspA"/>
    <property type="match status" value="1"/>
</dbReference>
<comment type="pathway">
    <text evidence="9">Protein modification; lipoprotein biosynthesis (signal peptide cleavage).</text>
</comment>
<gene>
    <name evidence="9 12" type="primary">lspA</name>
    <name evidence="12" type="ORF">JZK55_07060</name>
</gene>
<dbReference type="PRINTS" id="PR00781">
    <property type="entry name" value="LIPOSIGPTASE"/>
</dbReference>
<dbReference type="GO" id="GO:0005886">
    <property type="term" value="C:plasma membrane"/>
    <property type="evidence" value="ECO:0007669"/>
    <property type="project" value="UniProtKB-SubCell"/>
</dbReference>
<keyword evidence="13" id="KW-1185">Reference proteome</keyword>
<sequence length="176" mass="19574">MVKSSTSPLHRFTDSPNKSLTSESLFSGFCPFIIALFVFILDQFTKYLVKSYVSPHEIIRVLSFFNIVYVENIGSAFGMFKSLGNIFFIIVAILAVVFVSIFIIKDEGNRLGFSLILGGAIGNLTDRIVHGYVIDFLDFYVGRLHWPAFNIADSALTVGIFILMINLLKGTTSLKA</sequence>
<evidence type="ECO:0000256" key="1">
    <source>
        <dbReference type="ARBA" id="ARBA00006139"/>
    </source>
</evidence>
<keyword evidence="2 9" id="KW-1003">Cell membrane</keyword>
<dbReference type="Pfam" id="PF01252">
    <property type="entry name" value="Peptidase_A8"/>
    <property type="match status" value="1"/>
</dbReference>
<evidence type="ECO:0000313" key="13">
    <source>
        <dbReference type="Proteomes" id="UP000516360"/>
    </source>
</evidence>
<dbReference type="PANTHER" id="PTHR33695">
    <property type="entry name" value="LIPOPROTEIN SIGNAL PEPTIDASE"/>
    <property type="match status" value="1"/>
</dbReference>
<dbReference type="KEGG" id="dtp:JZK55_07060"/>
<organism evidence="12 13">
    <name type="scientific">Dissulfurispira thermophila</name>
    <dbReference type="NCBI Taxonomy" id="2715679"/>
    <lineage>
        <taxon>Bacteria</taxon>
        <taxon>Pseudomonadati</taxon>
        <taxon>Nitrospirota</taxon>
        <taxon>Thermodesulfovibrionia</taxon>
        <taxon>Thermodesulfovibrionales</taxon>
        <taxon>Dissulfurispiraceae</taxon>
        <taxon>Dissulfurispira</taxon>
    </lineage>
</organism>
<reference evidence="12 13" key="1">
    <citation type="submission" date="2020-03" db="EMBL/GenBank/DDBJ databases">
        <title>Complete genome sequences of two sulfur-disproportionating bacterial strains T55J and Mzg5.</title>
        <authorList>
            <person name="Umezawa K."/>
            <person name="Kojima H."/>
            <person name="Kato Y."/>
            <person name="Fukui M."/>
        </authorList>
    </citation>
    <scope>NUCLEOTIDE SEQUENCE [LARGE SCALE GENOMIC DNA]</scope>
    <source>
        <strain evidence="12 13">T55J</strain>
    </source>
</reference>
<dbReference type="GO" id="GO:0006508">
    <property type="term" value="P:proteolysis"/>
    <property type="evidence" value="ECO:0007669"/>
    <property type="project" value="UniProtKB-KW"/>
</dbReference>
<dbReference type="PROSITE" id="PS00855">
    <property type="entry name" value="SPASE_II"/>
    <property type="match status" value="1"/>
</dbReference>
<name>A0A7G1GZH4_9BACT</name>
<keyword evidence="6 9" id="KW-0378">Hydrolase</keyword>
<evidence type="ECO:0000256" key="4">
    <source>
        <dbReference type="ARBA" id="ARBA00022692"/>
    </source>
</evidence>
<evidence type="ECO:0000256" key="5">
    <source>
        <dbReference type="ARBA" id="ARBA00022750"/>
    </source>
</evidence>
<dbReference type="AlphaFoldDB" id="A0A7G1GZH4"/>
<dbReference type="UniPathway" id="UPA00665"/>
<comment type="subcellular location">
    <subcellularLocation>
        <location evidence="9">Cell membrane</location>
        <topology evidence="9">Multi-pass membrane protein</topology>
    </subcellularLocation>
</comment>
<keyword evidence="3 9" id="KW-0645">Protease</keyword>
<dbReference type="Proteomes" id="UP000516360">
    <property type="component" value="Chromosome"/>
</dbReference>
<feature type="transmembrane region" description="Helical" evidence="9">
    <location>
        <begin position="86"/>
        <end position="104"/>
    </location>
</feature>
<evidence type="ECO:0000256" key="6">
    <source>
        <dbReference type="ARBA" id="ARBA00022801"/>
    </source>
</evidence>
<comment type="similarity">
    <text evidence="1 9 11">Belongs to the peptidase A8 family.</text>
</comment>
<protein>
    <recommendedName>
        <fullName evidence="9">Lipoprotein signal peptidase</fullName>
        <ecNumber evidence="9">3.4.23.36</ecNumber>
    </recommendedName>
    <alternativeName>
        <fullName evidence="9">Prolipoprotein signal peptidase</fullName>
    </alternativeName>
    <alternativeName>
        <fullName evidence="9">Signal peptidase II</fullName>
        <shortName evidence="9">SPase II</shortName>
    </alternativeName>
</protein>
<comment type="function">
    <text evidence="9 10">This protein specifically catalyzes the removal of signal peptides from prolipoproteins.</text>
</comment>
<feature type="transmembrane region" description="Helical" evidence="9">
    <location>
        <begin position="20"/>
        <end position="41"/>
    </location>
</feature>
<keyword evidence="8 9" id="KW-0472">Membrane</keyword>
<feature type="active site" evidence="9">
    <location>
        <position position="153"/>
    </location>
</feature>
<keyword evidence="12" id="KW-0449">Lipoprotein</keyword>
<keyword evidence="4 9" id="KW-0812">Transmembrane</keyword>
<dbReference type="EMBL" id="AP022873">
    <property type="protein sequence ID" value="BCB95784.1"/>
    <property type="molecule type" value="Genomic_DNA"/>
</dbReference>
<keyword evidence="7 9" id="KW-1133">Transmembrane helix</keyword>
<evidence type="ECO:0000256" key="7">
    <source>
        <dbReference type="ARBA" id="ARBA00022989"/>
    </source>
</evidence>
<evidence type="ECO:0000256" key="9">
    <source>
        <dbReference type="HAMAP-Rule" id="MF_00161"/>
    </source>
</evidence>
<evidence type="ECO:0000256" key="10">
    <source>
        <dbReference type="RuleBase" id="RU000594"/>
    </source>
</evidence>
<comment type="catalytic activity">
    <reaction evidence="9 10">
        <text>Release of signal peptides from bacterial membrane prolipoproteins. Hydrolyzes -Xaa-Yaa-Zaa-|-(S,diacylglyceryl)Cys-, in which Xaa is hydrophobic (preferably Leu), and Yaa (Ala or Ser) and Zaa (Gly or Ala) have small, neutral side chains.</text>
        <dbReference type="EC" id="3.4.23.36"/>
    </reaction>
</comment>
<evidence type="ECO:0000256" key="2">
    <source>
        <dbReference type="ARBA" id="ARBA00022475"/>
    </source>
</evidence>
<evidence type="ECO:0000256" key="11">
    <source>
        <dbReference type="RuleBase" id="RU004181"/>
    </source>
</evidence>
<dbReference type="EC" id="3.4.23.36" evidence="9"/>
<evidence type="ECO:0000313" key="12">
    <source>
        <dbReference type="EMBL" id="BCB95784.1"/>
    </source>
</evidence>
<dbReference type="NCBIfam" id="TIGR00077">
    <property type="entry name" value="lspA"/>
    <property type="match status" value="1"/>
</dbReference>
<dbReference type="PANTHER" id="PTHR33695:SF1">
    <property type="entry name" value="LIPOPROTEIN SIGNAL PEPTIDASE"/>
    <property type="match status" value="1"/>
</dbReference>
<feature type="active site" evidence="9">
    <location>
        <position position="135"/>
    </location>
</feature>
<dbReference type="GO" id="GO:0004190">
    <property type="term" value="F:aspartic-type endopeptidase activity"/>
    <property type="evidence" value="ECO:0007669"/>
    <property type="project" value="UniProtKB-UniRule"/>
</dbReference>
<keyword evidence="5 9" id="KW-0064">Aspartyl protease</keyword>
<proteinExistence type="inferred from homology"/>
<evidence type="ECO:0000256" key="3">
    <source>
        <dbReference type="ARBA" id="ARBA00022670"/>
    </source>
</evidence>